<gene>
    <name evidence="3" type="ORF">CMC5_075550</name>
</gene>
<dbReference type="STRING" id="52.CMC5_075550"/>
<dbReference type="PIRSF" id="PIRSF033091">
    <property type="entry name" value="Pesterase_YhaO"/>
    <property type="match status" value="1"/>
</dbReference>
<name>A0A0K1ERS7_CHOCO</name>
<dbReference type="RefSeq" id="WP_245678064.1">
    <property type="nucleotide sequence ID" value="NZ_CP012159.1"/>
</dbReference>
<dbReference type="SUPFAM" id="SSF56300">
    <property type="entry name" value="Metallo-dependent phosphatases"/>
    <property type="match status" value="1"/>
</dbReference>
<keyword evidence="1" id="KW-0378">Hydrolase</keyword>
<sequence length="429" mass="46817">MRGLRRGEPLKIVHAADLHIDSPLRGLERYEGAPVAQIRGATRRAFENLIGLCLAEEVDLLLLAGDIYDGDWRDYNTGLFFAAQLSRLRSAGVRVIMVRGNHDAQSQITRHLELPEHVRVLDHQAPERIVDERLGVAVVGQSFPTRAVTDDLAAAYPDALPGLFNIGLLHTALGGREGHENYAPCTLGTLLGRGYQYWALGHIHAREVVNADPLVVFPGNLQGRHAREAGEKGATLLTVEGGRVTSMVHRPLDVVRWQVCEVDVSGAQSGLDAVDLAREQLEQALAEAGGRAVAARVVLRGKTRAHAELHGKLEQWTQQLRAAANDAGGEGLWVEQVRLKTWAPVDAVALGERDDAIGQLARSLRSLRDDDQELGRLLGELSGLRAKLPAEAREMDEGLRLEDPALLKDALEDVEQLLLSRLLSKSSEG</sequence>
<dbReference type="PATRIC" id="fig|52.7.peg.8309"/>
<proteinExistence type="predicted"/>
<evidence type="ECO:0000259" key="2">
    <source>
        <dbReference type="Pfam" id="PF00149"/>
    </source>
</evidence>
<evidence type="ECO:0000313" key="3">
    <source>
        <dbReference type="EMBL" id="AKT43323.1"/>
    </source>
</evidence>
<organism evidence="3 4">
    <name type="scientific">Chondromyces crocatus</name>
    <dbReference type="NCBI Taxonomy" id="52"/>
    <lineage>
        <taxon>Bacteria</taxon>
        <taxon>Pseudomonadati</taxon>
        <taxon>Myxococcota</taxon>
        <taxon>Polyangia</taxon>
        <taxon>Polyangiales</taxon>
        <taxon>Polyangiaceae</taxon>
        <taxon>Chondromyces</taxon>
    </lineage>
</organism>
<dbReference type="GO" id="GO:0016787">
    <property type="term" value="F:hydrolase activity"/>
    <property type="evidence" value="ECO:0007669"/>
    <property type="project" value="UniProtKB-KW"/>
</dbReference>
<dbReference type="InterPro" id="IPR014576">
    <property type="entry name" value="Pesterase_YhaO"/>
</dbReference>
<dbReference type="InterPro" id="IPR029052">
    <property type="entry name" value="Metallo-depent_PP-like"/>
</dbReference>
<dbReference type="InterPro" id="IPR004843">
    <property type="entry name" value="Calcineurin-like_PHP"/>
</dbReference>
<dbReference type="Proteomes" id="UP000067626">
    <property type="component" value="Chromosome"/>
</dbReference>
<dbReference type="InterPro" id="IPR050535">
    <property type="entry name" value="DNA_Repair-Maintenance_Comp"/>
</dbReference>
<dbReference type="InterPro" id="IPR041796">
    <property type="entry name" value="Mre11_N"/>
</dbReference>
<evidence type="ECO:0000256" key="1">
    <source>
        <dbReference type="ARBA" id="ARBA00022801"/>
    </source>
</evidence>
<keyword evidence="4" id="KW-1185">Reference proteome</keyword>
<dbReference type="PANTHER" id="PTHR30337:SF7">
    <property type="entry name" value="PHOSPHOESTERASE"/>
    <property type="match status" value="1"/>
</dbReference>
<dbReference type="PANTHER" id="PTHR30337">
    <property type="entry name" value="COMPONENT OF ATP-DEPENDENT DSDNA EXONUCLEASE"/>
    <property type="match status" value="1"/>
</dbReference>
<dbReference type="AlphaFoldDB" id="A0A0K1ERS7"/>
<feature type="domain" description="Calcineurin-like phosphoesterase" evidence="2">
    <location>
        <begin position="10"/>
        <end position="113"/>
    </location>
</feature>
<reference evidence="3 4" key="1">
    <citation type="submission" date="2015-07" db="EMBL/GenBank/DDBJ databases">
        <title>Genome analysis of myxobacterium Chondromyces crocatus Cm c5 reveals a high potential for natural compound synthesis and the genetic basis for the loss of fruiting body formation.</title>
        <authorList>
            <person name="Zaburannyi N."/>
            <person name="Bunk B."/>
            <person name="Maier J."/>
            <person name="Overmann J."/>
            <person name="Mueller R."/>
        </authorList>
    </citation>
    <scope>NUCLEOTIDE SEQUENCE [LARGE SCALE GENOMIC DNA]</scope>
    <source>
        <strain evidence="3 4">Cm c5</strain>
    </source>
</reference>
<dbReference type="CDD" id="cd00840">
    <property type="entry name" value="MPP_Mre11_N"/>
    <property type="match status" value="1"/>
</dbReference>
<dbReference type="Gene3D" id="3.60.21.10">
    <property type="match status" value="1"/>
</dbReference>
<dbReference type="EMBL" id="CP012159">
    <property type="protein sequence ID" value="AKT43323.1"/>
    <property type="molecule type" value="Genomic_DNA"/>
</dbReference>
<accession>A0A0K1ERS7</accession>
<evidence type="ECO:0000313" key="4">
    <source>
        <dbReference type="Proteomes" id="UP000067626"/>
    </source>
</evidence>
<protein>
    <submittedName>
        <fullName evidence="3">Metallophosphoesterase</fullName>
    </submittedName>
</protein>
<dbReference type="Pfam" id="PF00149">
    <property type="entry name" value="Metallophos"/>
    <property type="match status" value="1"/>
</dbReference>
<dbReference type="KEGG" id="ccro:CMC5_075550"/>